<dbReference type="Pfam" id="PF03738">
    <property type="entry name" value="GSP_synth"/>
    <property type="match status" value="1"/>
</dbReference>
<dbReference type="AlphaFoldDB" id="A0A1E5GHT4"/>
<dbReference type="GO" id="GO:0005524">
    <property type="term" value="F:ATP binding"/>
    <property type="evidence" value="ECO:0007669"/>
    <property type="project" value="UniProtKB-KW"/>
</dbReference>
<evidence type="ECO:0000256" key="4">
    <source>
        <dbReference type="ARBA" id="ARBA00022840"/>
    </source>
</evidence>
<feature type="domain" description="Glutathionylspermidine synthase pre-ATP-grasp-like" evidence="6">
    <location>
        <begin position="27"/>
        <end position="384"/>
    </location>
</feature>
<gene>
    <name evidence="7" type="ORF">BCR25_07010</name>
</gene>
<proteinExistence type="predicted"/>
<dbReference type="RefSeq" id="WP_069663991.1">
    <property type="nucleotide sequence ID" value="NZ_JBHUJJ010000001.1"/>
</dbReference>
<comment type="caution">
    <text evidence="7">The sequence shown here is derived from an EMBL/GenBank/DDBJ whole genome shotgun (WGS) entry which is preliminary data.</text>
</comment>
<dbReference type="GO" id="GO:0016874">
    <property type="term" value="F:ligase activity"/>
    <property type="evidence" value="ECO:0007669"/>
    <property type="project" value="UniProtKB-KW"/>
</dbReference>
<keyword evidence="1" id="KW-0436">Ligase</keyword>
<organism evidence="7 8">
    <name type="scientific">Enterococcus termitis</name>
    <dbReference type="NCBI Taxonomy" id="332950"/>
    <lineage>
        <taxon>Bacteria</taxon>
        <taxon>Bacillati</taxon>
        <taxon>Bacillota</taxon>
        <taxon>Bacilli</taxon>
        <taxon>Lactobacillales</taxon>
        <taxon>Enterococcaceae</taxon>
        <taxon>Enterococcus</taxon>
    </lineage>
</organism>
<dbReference type="InterPro" id="IPR005494">
    <property type="entry name" value="GSPS_pre-ATP-grasp-like_dom"/>
</dbReference>
<keyword evidence="5" id="KW-0460">Magnesium</keyword>
<sequence length="405" mass="46813">MKGNIQLLKVPEHDYSDYRYEVIFEAYKWDPQVEDANTVSEYVAVLDEHAVEELTNLAEQLALETTAMELELLDNLEYAKELGLPKSMCRGMKKAKDYQKEKHVRLMRFDFHPTDQGWQISEVNSDVPGGFAESSILPEIAARFFPDTEPSENFGRHLYQGFEKRIQPGSTIGFVHATSYADDRQVMQFMGDHFESKGYRSVYLAPDDVKFEQKQAYSVLEDQPQLLSGIIRFFPLEWMPRLPFSADWQGYYSTTTPSCNHPVAMLTQPKSLPLIWDKLNVECPTWQKLLPETKKAYELSYEESDFIYKPVFGRVGGDITIKEATSEKEFKRIKKEALKRKKEWVVQKRFNSQPIKTDDGKEFHLCIGVFVVDGVFSGFYGRISPYARIDEKAKDIPIIIRKSSV</sequence>
<dbReference type="GO" id="GO:0046872">
    <property type="term" value="F:metal ion binding"/>
    <property type="evidence" value="ECO:0007669"/>
    <property type="project" value="UniProtKB-KW"/>
</dbReference>
<evidence type="ECO:0000256" key="3">
    <source>
        <dbReference type="ARBA" id="ARBA00022741"/>
    </source>
</evidence>
<dbReference type="Proteomes" id="UP000095094">
    <property type="component" value="Unassembled WGS sequence"/>
</dbReference>
<dbReference type="EMBL" id="MIJY01000034">
    <property type="protein sequence ID" value="OEG12286.1"/>
    <property type="molecule type" value="Genomic_DNA"/>
</dbReference>
<keyword evidence="2" id="KW-0479">Metal-binding</keyword>
<evidence type="ECO:0000256" key="1">
    <source>
        <dbReference type="ARBA" id="ARBA00022598"/>
    </source>
</evidence>
<evidence type="ECO:0000259" key="6">
    <source>
        <dbReference type="Pfam" id="PF03738"/>
    </source>
</evidence>
<dbReference type="SUPFAM" id="SSF56059">
    <property type="entry name" value="Glutathione synthetase ATP-binding domain-like"/>
    <property type="match status" value="1"/>
</dbReference>
<dbReference type="OrthoDB" id="9765517at2"/>
<evidence type="ECO:0000313" key="8">
    <source>
        <dbReference type="Proteomes" id="UP000095094"/>
    </source>
</evidence>
<evidence type="ECO:0000313" key="7">
    <source>
        <dbReference type="EMBL" id="OEG12286.1"/>
    </source>
</evidence>
<evidence type="ECO:0000256" key="2">
    <source>
        <dbReference type="ARBA" id="ARBA00022723"/>
    </source>
</evidence>
<keyword evidence="4" id="KW-0067">ATP-binding</keyword>
<keyword evidence="3" id="KW-0547">Nucleotide-binding</keyword>
<protein>
    <submittedName>
        <fullName evidence="7">Glutathionylspermidine synthase</fullName>
    </submittedName>
</protein>
<evidence type="ECO:0000256" key="5">
    <source>
        <dbReference type="ARBA" id="ARBA00022842"/>
    </source>
</evidence>
<name>A0A1E5GHT4_9ENTE</name>
<keyword evidence="8" id="KW-1185">Reference proteome</keyword>
<reference evidence="8" key="1">
    <citation type="submission" date="2016-09" db="EMBL/GenBank/DDBJ databases">
        <authorList>
            <person name="Gulvik C.A."/>
        </authorList>
    </citation>
    <scope>NUCLEOTIDE SEQUENCE [LARGE SCALE GENOMIC DNA]</scope>
    <source>
        <strain evidence="8">LMG 8895</strain>
    </source>
</reference>
<accession>A0A1E5GHT4</accession>